<reference evidence="3 4" key="1">
    <citation type="submission" date="2018-01" db="EMBL/GenBank/DDBJ databases">
        <title>Saezia sanguinis gen. nov., sp. nov., in the order Burkholderiales isolated from human blood.</title>
        <authorList>
            <person name="Medina-Pascual M.J."/>
            <person name="Valdezate S."/>
            <person name="Monzon S."/>
            <person name="Cuesta I."/>
            <person name="Carrasco G."/>
            <person name="Villalon P."/>
            <person name="Saez-Nieto J.A."/>
        </authorList>
    </citation>
    <scope>NUCLEOTIDE SEQUENCE [LARGE SCALE GENOMIC DNA]</scope>
    <source>
        <strain evidence="3 4">CNM695-12</strain>
    </source>
</reference>
<dbReference type="InterPro" id="IPR006321">
    <property type="entry name" value="PilT/PilU"/>
</dbReference>
<dbReference type="RefSeq" id="WP_126980412.1">
    <property type="nucleotide sequence ID" value="NZ_PQSP01000006.1"/>
</dbReference>
<evidence type="ECO:0000256" key="1">
    <source>
        <dbReference type="ARBA" id="ARBA00006611"/>
    </source>
</evidence>
<comment type="similarity">
    <text evidence="1">Belongs to the GSP E family.</text>
</comment>
<dbReference type="Pfam" id="PF00437">
    <property type="entry name" value="T2SSE"/>
    <property type="match status" value="1"/>
</dbReference>
<dbReference type="InterPro" id="IPR001482">
    <property type="entry name" value="T2SS/T4SS_dom"/>
</dbReference>
<dbReference type="GO" id="GO:0005524">
    <property type="term" value="F:ATP binding"/>
    <property type="evidence" value="ECO:0007669"/>
    <property type="project" value="InterPro"/>
</dbReference>
<feature type="domain" description="Bacterial type II secretion system protein E" evidence="2">
    <location>
        <begin position="15"/>
        <end position="275"/>
    </location>
</feature>
<evidence type="ECO:0000259" key="2">
    <source>
        <dbReference type="Pfam" id="PF00437"/>
    </source>
</evidence>
<dbReference type="Gene3D" id="3.30.450.90">
    <property type="match status" value="1"/>
</dbReference>
<dbReference type="Gene3D" id="3.40.50.300">
    <property type="entry name" value="P-loop containing nucleotide triphosphate hydrolases"/>
    <property type="match status" value="1"/>
</dbReference>
<dbReference type="SUPFAM" id="SSF52540">
    <property type="entry name" value="P-loop containing nucleoside triphosphate hydrolases"/>
    <property type="match status" value="1"/>
</dbReference>
<dbReference type="OrthoDB" id="5790493at2"/>
<dbReference type="NCBIfam" id="TIGR01420">
    <property type="entry name" value="pilT_fam"/>
    <property type="match status" value="1"/>
</dbReference>
<dbReference type="CDD" id="cd01131">
    <property type="entry name" value="PilT"/>
    <property type="match status" value="1"/>
</dbReference>
<protein>
    <submittedName>
        <fullName evidence="3">Twitching mobility protein</fullName>
    </submittedName>
</protein>
<sequence length="388" mass="42993">MTSPKMERLMVLMAQKSASDLYLTANAPIMIRLHGNMVPVNGEQQLTADKVREMLVSVLSAEQVNELDTTGELNVGIHRDSVGNFRYSCFRQRGSLAAVIRYIPPSVPAFESLNLPPALADLALTKRGLILFVGATGCGKSTSIASLLDLRNTHLAGHILTIEDPIEYFFTNKRSIINQREIGKDTVSLNTGLKNALRQMPDCIFIGEIRDAETMSAALAYAHSGHMCVSTLHASNSYEALNRIMSFYSEDVRPILLNDMAAALKAIVSQRLLRTSEGALRPAVEIMENTRLISELITKGSFHEIRDAMEKSLAEGSQTFEEDLAYLIREKLITQAEGIENADSPSNLLWRLQNDPKRGVKKEDKKMPTFTEDDGPVFSDIELNINHS</sequence>
<evidence type="ECO:0000313" key="3">
    <source>
        <dbReference type="EMBL" id="RUS66156.1"/>
    </source>
</evidence>
<dbReference type="PANTHER" id="PTHR30486">
    <property type="entry name" value="TWITCHING MOTILITY PROTEIN PILT"/>
    <property type="match status" value="1"/>
</dbReference>
<dbReference type="PANTHER" id="PTHR30486:SF12">
    <property type="entry name" value="TYPE IV PILUS ATPASE PILU"/>
    <property type="match status" value="1"/>
</dbReference>
<dbReference type="Proteomes" id="UP000286947">
    <property type="component" value="Unassembled WGS sequence"/>
</dbReference>
<evidence type="ECO:0000313" key="4">
    <source>
        <dbReference type="Proteomes" id="UP000286947"/>
    </source>
</evidence>
<name>A0A433SBM4_9BURK</name>
<gene>
    <name evidence="3" type="primary">pilT_1</name>
    <name evidence="3" type="ORF">CUZ56_02234</name>
</gene>
<dbReference type="GO" id="GO:0016887">
    <property type="term" value="F:ATP hydrolysis activity"/>
    <property type="evidence" value="ECO:0007669"/>
    <property type="project" value="InterPro"/>
</dbReference>
<dbReference type="EMBL" id="PQSP01000006">
    <property type="protein sequence ID" value="RUS66156.1"/>
    <property type="molecule type" value="Genomic_DNA"/>
</dbReference>
<dbReference type="InterPro" id="IPR050921">
    <property type="entry name" value="T4SS_GSP_E_ATPase"/>
</dbReference>
<dbReference type="InterPro" id="IPR027417">
    <property type="entry name" value="P-loop_NTPase"/>
</dbReference>
<keyword evidence="4" id="KW-1185">Reference proteome</keyword>
<proteinExistence type="inferred from homology"/>
<dbReference type="AlphaFoldDB" id="A0A433SBM4"/>
<comment type="caution">
    <text evidence="3">The sequence shown here is derived from an EMBL/GenBank/DDBJ whole genome shotgun (WGS) entry which is preliminary data.</text>
</comment>
<organism evidence="3 4">
    <name type="scientific">Saezia sanguinis</name>
    <dbReference type="NCBI Taxonomy" id="1965230"/>
    <lineage>
        <taxon>Bacteria</taxon>
        <taxon>Pseudomonadati</taxon>
        <taxon>Pseudomonadota</taxon>
        <taxon>Betaproteobacteria</taxon>
        <taxon>Burkholderiales</taxon>
        <taxon>Saeziaceae</taxon>
        <taxon>Saezia</taxon>
    </lineage>
</organism>
<accession>A0A433SBM4</accession>